<evidence type="ECO:0000313" key="2">
    <source>
        <dbReference type="EMBL" id="QHW33235.1"/>
    </source>
</evidence>
<feature type="transmembrane region" description="Helical" evidence="1">
    <location>
        <begin position="7"/>
        <end position="25"/>
    </location>
</feature>
<dbReference type="RefSeq" id="WP_162643214.1">
    <property type="nucleotide sequence ID" value="NZ_CP048286.1"/>
</dbReference>
<evidence type="ECO:0008006" key="4">
    <source>
        <dbReference type="Google" id="ProtNLM"/>
    </source>
</evidence>
<dbReference type="EMBL" id="CP048286">
    <property type="protein sequence ID" value="QHW33235.1"/>
    <property type="molecule type" value="Genomic_DNA"/>
</dbReference>
<proteinExistence type="predicted"/>
<protein>
    <recommendedName>
        <fullName evidence="4">DUF3139 domain-containing protein</fullName>
    </recommendedName>
</protein>
<keyword evidence="1" id="KW-1133">Transmembrane helix</keyword>
<dbReference type="KEGG" id="prz:GZH47_22225"/>
<accession>A0A6C0P466</accession>
<name>A0A6C0P466_9BACL</name>
<keyword evidence="1" id="KW-0472">Membrane</keyword>
<dbReference type="Proteomes" id="UP000479114">
    <property type="component" value="Chromosome"/>
</dbReference>
<evidence type="ECO:0000256" key="1">
    <source>
        <dbReference type="SAM" id="Phobius"/>
    </source>
</evidence>
<organism evidence="2 3">
    <name type="scientific">Paenibacillus rhizovicinus</name>
    <dbReference type="NCBI Taxonomy" id="2704463"/>
    <lineage>
        <taxon>Bacteria</taxon>
        <taxon>Bacillati</taxon>
        <taxon>Bacillota</taxon>
        <taxon>Bacilli</taxon>
        <taxon>Bacillales</taxon>
        <taxon>Paenibacillaceae</taxon>
        <taxon>Paenibacillus</taxon>
    </lineage>
</organism>
<reference evidence="2 3" key="1">
    <citation type="submission" date="2020-02" db="EMBL/GenBank/DDBJ databases">
        <title>Paenibacillus sp. nov., isolated from rhizosphere soil of tomato.</title>
        <authorList>
            <person name="Weon H.-Y."/>
            <person name="Lee S.A."/>
        </authorList>
    </citation>
    <scope>NUCLEOTIDE SEQUENCE [LARGE SCALE GENOMIC DNA]</scope>
    <source>
        <strain evidence="2 3">14171R-81</strain>
    </source>
</reference>
<gene>
    <name evidence="2" type="ORF">GZH47_22225</name>
</gene>
<sequence length="102" mass="11973">MRSNTRYLIILIAILLGIGLAYYSYNQYQIINSNKYKALKYLKENNKTQTFEYVGESKEECYMMVGCETEVYFKGEDNREKITVLIHNGKVVPMLPLNKIME</sequence>
<keyword evidence="1" id="KW-0812">Transmembrane</keyword>
<dbReference type="AlphaFoldDB" id="A0A6C0P466"/>
<keyword evidence="3" id="KW-1185">Reference proteome</keyword>
<evidence type="ECO:0000313" key="3">
    <source>
        <dbReference type="Proteomes" id="UP000479114"/>
    </source>
</evidence>